<dbReference type="OrthoDB" id="6372588at2"/>
<evidence type="ECO:0000313" key="2">
    <source>
        <dbReference type="EMBL" id="PVZ72019.1"/>
    </source>
</evidence>
<evidence type="ECO:0008006" key="4">
    <source>
        <dbReference type="Google" id="ProtNLM"/>
    </source>
</evidence>
<organism evidence="2 3">
    <name type="scientific">Pelagibaculum spongiae</name>
    <dbReference type="NCBI Taxonomy" id="2080658"/>
    <lineage>
        <taxon>Bacteria</taxon>
        <taxon>Pseudomonadati</taxon>
        <taxon>Pseudomonadota</taxon>
        <taxon>Gammaproteobacteria</taxon>
        <taxon>Oceanospirillales</taxon>
        <taxon>Pelagibaculum</taxon>
    </lineage>
</organism>
<evidence type="ECO:0000313" key="3">
    <source>
        <dbReference type="Proteomes" id="UP000244906"/>
    </source>
</evidence>
<accession>A0A2V1H010</accession>
<feature type="chain" id="PRO_5016041799" description="Tle cognate immunity protein 4 C-terminal domain-containing protein" evidence="1">
    <location>
        <begin position="28"/>
        <end position="350"/>
    </location>
</feature>
<dbReference type="Proteomes" id="UP000244906">
    <property type="component" value="Unassembled WGS sequence"/>
</dbReference>
<feature type="signal peptide" evidence="1">
    <location>
        <begin position="1"/>
        <end position="27"/>
    </location>
</feature>
<evidence type="ECO:0000256" key="1">
    <source>
        <dbReference type="SAM" id="SignalP"/>
    </source>
</evidence>
<name>A0A2V1H010_9GAMM</name>
<sequence length="350" mass="40354">MIRLIFLLSAALLSACSIIGSTRTAMIDEILEPNIFEPVCIGRYQMDLPKGYELADMTFKSHNLLGSFIEETSKTSQHSGLLFGQYRVENWKRWVHNKTKEYDYWKPSFVYEKKENGYQIISTHFVMDEKTDPVDMLSTYIYKDLPTLKQGIGLIGSEDETIYIRKETPYYKHFYDRFLEPIPGVVSLYKHLPWPHNQLGVCLTKDITFNTARAAEDEYLRVIYRFREKTFFQFYIQAYARDQHTELHDEISSKLGALSLFASDYFNFGGRTGKLFLSGDVYSPTATRFRWYATDAVAGSTQKPFISIEGRVDINDFPELKGLNNIDSNAIALSLLASFQPRENGLVGTR</sequence>
<dbReference type="RefSeq" id="WP_116685606.1">
    <property type="nucleotide sequence ID" value="NZ_CAWNYD010000001.1"/>
</dbReference>
<protein>
    <recommendedName>
        <fullName evidence="4">Tle cognate immunity protein 4 C-terminal domain-containing protein</fullName>
    </recommendedName>
</protein>
<dbReference type="PROSITE" id="PS51257">
    <property type="entry name" value="PROKAR_LIPOPROTEIN"/>
    <property type="match status" value="1"/>
</dbReference>
<dbReference type="AlphaFoldDB" id="A0A2V1H010"/>
<gene>
    <name evidence="2" type="ORF">DC094_03085</name>
</gene>
<comment type="caution">
    <text evidence="2">The sequence shown here is derived from an EMBL/GenBank/DDBJ whole genome shotgun (WGS) entry which is preliminary data.</text>
</comment>
<keyword evidence="3" id="KW-1185">Reference proteome</keyword>
<reference evidence="2 3" key="1">
    <citation type="submission" date="2018-04" db="EMBL/GenBank/DDBJ databases">
        <title>Thalassorhabdus spongiae gen. nov., sp. nov., isolated from a marine sponge in South-West Iceland.</title>
        <authorList>
            <person name="Knobloch S."/>
            <person name="Daussin A."/>
            <person name="Johannsson R."/>
            <person name="Marteinsson V.T."/>
        </authorList>
    </citation>
    <scope>NUCLEOTIDE SEQUENCE [LARGE SCALE GENOMIC DNA]</scope>
    <source>
        <strain evidence="2 3">Hp12</strain>
    </source>
</reference>
<keyword evidence="1" id="KW-0732">Signal</keyword>
<dbReference type="EMBL" id="QDDL01000001">
    <property type="protein sequence ID" value="PVZ72019.1"/>
    <property type="molecule type" value="Genomic_DNA"/>
</dbReference>
<proteinExistence type="predicted"/>